<evidence type="ECO:0000313" key="2">
    <source>
        <dbReference type="Proteomes" id="UP000018144"/>
    </source>
</evidence>
<proteinExistence type="predicted"/>
<evidence type="ECO:0000313" key="1">
    <source>
        <dbReference type="EMBL" id="CCX29690.1"/>
    </source>
</evidence>
<organism evidence="1 2">
    <name type="scientific">Pyronema omphalodes (strain CBS 100304)</name>
    <name type="common">Pyronema confluens</name>
    <dbReference type="NCBI Taxonomy" id="1076935"/>
    <lineage>
        <taxon>Eukaryota</taxon>
        <taxon>Fungi</taxon>
        <taxon>Dikarya</taxon>
        <taxon>Ascomycota</taxon>
        <taxon>Pezizomycotina</taxon>
        <taxon>Pezizomycetes</taxon>
        <taxon>Pezizales</taxon>
        <taxon>Pyronemataceae</taxon>
        <taxon>Pyronema</taxon>
    </lineage>
</organism>
<sequence>MKLTKDGRYLVTVVIVFLGIPTRSLKPPDGYPDLPYSV</sequence>
<dbReference type="Proteomes" id="UP000018144">
    <property type="component" value="Unassembled WGS sequence"/>
</dbReference>
<reference evidence="1 2" key="1">
    <citation type="journal article" date="2013" name="PLoS Genet.">
        <title>The genome and development-dependent transcriptomes of Pyronema confluens: a window into fungal evolution.</title>
        <authorList>
            <person name="Traeger S."/>
            <person name="Altegoer F."/>
            <person name="Freitag M."/>
            <person name="Gabaldon T."/>
            <person name="Kempken F."/>
            <person name="Kumar A."/>
            <person name="Marcet-Houben M."/>
            <person name="Poggeler S."/>
            <person name="Stajich J.E."/>
            <person name="Nowrousian M."/>
        </authorList>
    </citation>
    <scope>NUCLEOTIDE SEQUENCE [LARGE SCALE GENOMIC DNA]</scope>
    <source>
        <strain evidence="2">CBS 100304</strain>
        <tissue evidence="1">Vegetative mycelium</tissue>
    </source>
</reference>
<gene>
    <name evidence="1" type="ORF">PCON_07016</name>
</gene>
<dbReference type="AlphaFoldDB" id="U4LJZ1"/>
<protein>
    <submittedName>
        <fullName evidence="1">Uncharacterized protein</fullName>
    </submittedName>
</protein>
<dbReference type="EMBL" id="HF935352">
    <property type="protein sequence ID" value="CCX29690.1"/>
    <property type="molecule type" value="Genomic_DNA"/>
</dbReference>
<name>U4LJZ1_PYROM</name>
<accession>U4LJZ1</accession>
<keyword evidence="2" id="KW-1185">Reference proteome</keyword>